<dbReference type="STRING" id="5722.A2DVV9"/>
<reference evidence="2" key="2">
    <citation type="journal article" date="2007" name="Science">
        <title>Draft genome sequence of the sexually transmitted pathogen Trichomonas vaginalis.</title>
        <authorList>
            <person name="Carlton J.M."/>
            <person name="Hirt R.P."/>
            <person name="Silva J.C."/>
            <person name="Delcher A.L."/>
            <person name="Schatz M."/>
            <person name="Zhao Q."/>
            <person name="Wortman J.R."/>
            <person name="Bidwell S.L."/>
            <person name="Alsmark U.C.M."/>
            <person name="Besteiro S."/>
            <person name="Sicheritz-Ponten T."/>
            <person name="Noel C.J."/>
            <person name="Dacks J.B."/>
            <person name="Foster P.G."/>
            <person name="Simillion C."/>
            <person name="Van de Peer Y."/>
            <person name="Miranda-Saavedra D."/>
            <person name="Barton G.J."/>
            <person name="Westrop G.D."/>
            <person name="Mueller S."/>
            <person name="Dessi D."/>
            <person name="Fiori P.L."/>
            <person name="Ren Q."/>
            <person name="Paulsen I."/>
            <person name="Zhang H."/>
            <person name="Bastida-Corcuera F.D."/>
            <person name="Simoes-Barbosa A."/>
            <person name="Brown M.T."/>
            <person name="Hayes R.D."/>
            <person name="Mukherjee M."/>
            <person name="Okumura C.Y."/>
            <person name="Schneider R."/>
            <person name="Smith A.J."/>
            <person name="Vanacova S."/>
            <person name="Villalvazo M."/>
            <person name="Haas B.J."/>
            <person name="Pertea M."/>
            <person name="Feldblyum T.V."/>
            <person name="Utterback T.R."/>
            <person name="Shu C.L."/>
            <person name="Osoegawa K."/>
            <person name="de Jong P.J."/>
            <person name="Hrdy I."/>
            <person name="Horvathova L."/>
            <person name="Zubacova Z."/>
            <person name="Dolezal P."/>
            <person name="Malik S.B."/>
            <person name="Logsdon J.M. Jr."/>
            <person name="Henze K."/>
            <person name="Gupta A."/>
            <person name="Wang C.C."/>
            <person name="Dunne R.L."/>
            <person name="Upcroft J.A."/>
            <person name="Upcroft P."/>
            <person name="White O."/>
            <person name="Salzberg S.L."/>
            <person name="Tang P."/>
            <person name="Chiu C.-H."/>
            <person name="Lee Y.-S."/>
            <person name="Embley T.M."/>
            <person name="Coombs G.H."/>
            <person name="Mottram J.C."/>
            <person name="Tachezy J."/>
            <person name="Fraser-Liggett C.M."/>
            <person name="Johnson P.J."/>
        </authorList>
    </citation>
    <scope>NUCLEOTIDE SEQUENCE [LARGE SCALE GENOMIC DNA]</scope>
    <source>
        <strain evidence="2">G3</strain>
    </source>
</reference>
<reference evidence="2" key="1">
    <citation type="submission" date="2006-10" db="EMBL/GenBank/DDBJ databases">
        <authorList>
            <person name="Amadeo P."/>
            <person name="Zhao Q."/>
            <person name="Wortman J."/>
            <person name="Fraser-Liggett C."/>
            <person name="Carlton J."/>
        </authorList>
    </citation>
    <scope>NUCLEOTIDE SEQUENCE</scope>
    <source>
        <strain evidence="2">G3</strain>
    </source>
</reference>
<sequence>MSALFALDLISIQLFRYIPNLPYHVMTGLVIVCPTIGYIDQFKTLIQTKNSRVFNLTSGLILLAANFMRFLYWIYEPFLPYLLGQSVAVFSLQLLMGIWSFNYSQLPKSHTQTRFRPQIRGLKSLLDIFNLASGFEFVSSVIVYGLIITGVYILMCLILTTHKVNSIIIIVSNVVETTVSLPMFILIVFKHDILGISIVLLVQYAFGDLLKIIMFSFSGAGWAFLFGAILQFSIDSTNIIAFFILSKLGKKTEAIDEQILLRSDVEL</sequence>
<dbReference type="KEGG" id="tva:4773403"/>
<proteinExistence type="predicted"/>
<evidence type="ECO:0000256" key="1">
    <source>
        <dbReference type="SAM" id="Phobius"/>
    </source>
</evidence>
<keyword evidence="1" id="KW-0812">Transmembrane</keyword>
<keyword evidence="1" id="KW-0472">Membrane</keyword>
<feature type="transmembrane region" description="Helical" evidence="1">
    <location>
        <begin position="53"/>
        <end position="75"/>
    </location>
</feature>
<dbReference type="GO" id="GO:0005829">
    <property type="term" value="C:cytosol"/>
    <property type="evidence" value="ECO:0007669"/>
    <property type="project" value="GOC"/>
</dbReference>
<evidence type="ECO:0000313" key="3">
    <source>
        <dbReference type="Proteomes" id="UP000001542"/>
    </source>
</evidence>
<organism evidence="2 3">
    <name type="scientific">Trichomonas vaginalis (strain ATCC PRA-98 / G3)</name>
    <dbReference type="NCBI Taxonomy" id="412133"/>
    <lineage>
        <taxon>Eukaryota</taxon>
        <taxon>Metamonada</taxon>
        <taxon>Parabasalia</taxon>
        <taxon>Trichomonadida</taxon>
        <taxon>Trichomonadidae</taxon>
        <taxon>Trichomonas</taxon>
    </lineage>
</organism>
<protein>
    <recommendedName>
        <fullName evidence="4">PQ loop repeat family protein</fullName>
    </recommendedName>
</protein>
<feature type="transmembrane region" description="Helical" evidence="1">
    <location>
        <begin position="223"/>
        <end position="245"/>
    </location>
</feature>
<dbReference type="GO" id="GO:0005768">
    <property type="term" value="C:endosome"/>
    <property type="evidence" value="ECO:0000318"/>
    <property type="project" value="GO_Central"/>
</dbReference>
<keyword evidence="1" id="KW-1133">Transmembrane helix</keyword>
<dbReference type="InParanoid" id="A2DVV9"/>
<feature type="transmembrane region" description="Helical" evidence="1">
    <location>
        <begin position="125"/>
        <end position="155"/>
    </location>
</feature>
<dbReference type="GO" id="GO:0045332">
    <property type="term" value="P:phospholipid translocation"/>
    <property type="evidence" value="ECO:0000318"/>
    <property type="project" value="GO_Central"/>
</dbReference>
<dbReference type="PANTHER" id="PTHR14856:SF9">
    <property type="entry name" value="PQ-LOOP REPEAT-CONTAINING PROTEIN 1"/>
    <property type="match status" value="1"/>
</dbReference>
<dbReference type="AlphaFoldDB" id="A2DVV9"/>
<dbReference type="RefSeq" id="XP_001327627.1">
    <property type="nucleotide sequence ID" value="XM_001327592.1"/>
</dbReference>
<accession>A2DVV9</accession>
<dbReference type="GO" id="GO:0042147">
    <property type="term" value="P:retrograde transport, endosome to Golgi"/>
    <property type="evidence" value="ECO:0000318"/>
    <property type="project" value="GO_Central"/>
</dbReference>
<dbReference type="VEuPathDB" id="TrichDB:TVAG_252170"/>
<dbReference type="OrthoDB" id="292213at2759"/>
<name>A2DVV9_TRIV3</name>
<dbReference type="Proteomes" id="UP000001542">
    <property type="component" value="Unassembled WGS sequence"/>
</dbReference>
<dbReference type="InterPro" id="IPR052241">
    <property type="entry name" value="SLC66/Scramblase_ANY1"/>
</dbReference>
<dbReference type="PANTHER" id="PTHR14856">
    <property type="entry name" value="PQ-LOOP REPEAT-CONTAINING PROTEIN 1-LIKE PROTEIN"/>
    <property type="match status" value="1"/>
</dbReference>
<evidence type="ECO:0008006" key="4">
    <source>
        <dbReference type="Google" id="ProtNLM"/>
    </source>
</evidence>
<evidence type="ECO:0000313" key="2">
    <source>
        <dbReference type="EMBL" id="EAY15404.1"/>
    </source>
</evidence>
<gene>
    <name evidence="2" type="ORF">TVAG_252170</name>
</gene>
<feature type="transmembrane region" description="Helical" evidence="1">
    <location>
        <begin position="167"/>
        <end position="189"/>
    </location>
</feature>
<dbReference type="EMBL" id="DS113256">
    <property type="protein sequence ID" value="EAY15404.1"/>
    <property type="molecule type" value="Genomic_DNA"/>
</dbReference>
<dbReference type="GO" id="GO:0005802">
    <property type="term" value="C:trans-Golgi network"/>
    <property type="evidence" value="ECO:0000318"/>
    <property type="project" value="GO_Central"/>
</dbReference>
<feature type="transmembrane region" description="Helical" evidence="1">
    <location>
        <begin position="21"/>
        <end position="41"/>
    </location>
</feature>
<keyword evidence="3" id="KW-1185">Reference proteome</keyword>
<dbReference type="VEuPathDB" id="TrichDB:TVAGG3_0846230"/>
<feature type="transmembrane region" description="Helical" evidence="1">
    <location>
        <begin position="196"/>
        <end position="217"/>
    </location>
</feature>